<name>A0AB34GVR1_ESCRO</name>
<dbReference type="EMBL" id="JAIQCJ010002108">
    <property type="protein sequence ID" value="KAJ8782509.1"/>
    <property type="molecule type" value="Genomic_DNA"/>
</dbReference>
<feature type="compositionally biased region" description="Basic and acidic residues" evidence="1">
    <location>
        <begin position="305"/>
        <end position="314"/>
    </location>
</feature>
<feature type="region of interest" description="Disordered" evidence="1">
    <location>
        <begin position="48"/>
        <end position="106"/>
    </location>
</feature>
<feature type="region of interest" description="Disordered" evidence="1">
    <location>
        <begin position="178"/>
        <end position="213"/>
    </location>
</feature>
<keyword evidence="3" id="KW-1185">Reference proteome</keyword>
<comment type="caution">
    <text evidence="2">The sequence shown here is derived from an EMBL/GenBank/DDBJ whole genome shotgun (WGS) entry which is preliminary data.</text>
</comment>
<feature type="region of interest" description="Disordered" evidence="1">
    <location>
        <begin position="420"/>
        <end position="442"/>
    </location>
</feature>
<sequence>MVLAAWRGRGYRSPLPPGLGGCLPGRGSVESGVEAGVQPSLRVTLTAGRGGPRAPHCCVHQSSDRDSAPSRVPLRAVGPIPRKASGSKVPEPTPPPGSDHGDFRTFPVTSWPQAASLRSLAFLAPYTCHLFHPGLIALPRDRFFHLSLFGPGQTVLLLGKTEKGVTSGRGSGTFPNAPSAAVTPCPQHPHPETAGFSRSRSQTRRFPPSPQPHCSSERVWFNFHGFRDRSGKERASGRLSRWKDVVGSMAEMGFSWDPLWGSLRTWREGWFEAGGASLWTPGFTASSLSLSERLLHTAGGGWGVRPEDTGRDRLNASSRGSGGRKSEIQVRQAPPPSTGSGEGPPCLFSPLVVSSIPGSLGLWLHPPSRCLLFTWPPPHVRDLPSGLPLKASGLASAALGTTPAAAALILCLRRAPCHPHPSPADENSGDKDDDLKRRVGHPGHMPASGIHCGLQVRPVLCPWQPDPGGLSWERDRPWGQSEFLEGASLALGVLAQPSARLAHPHMTAVILRVHREGPFFCSRISHTVTLRHRGSLSDHLPARAKGGRLPCSSVFLALLAGHTGPIRLDEEAVEEGFRTAWKQQAFSGLRFTEANFLCRRGMKRMWHSCPREQEPRGASWPLMEKLPETPLALMLYLRLRAVKKENECPVHAQRKEWVPAGIVPGPMASV</sequence>
<accession>A0AB34GVR1</accession>
<feature type="compositionally biased region" description="Basic and acidic residues" evidence="1">
    <location>
        <begin position="428"/>
        <end position="437"/>
    </location>
</feature>
<feature type="region of interest" description="Disordered" evidence="1">
    <location>
        <begin position="299"/>
        <end position="343"/>
    </location>
</feature>
<evidence type="ECO:0000313" key="3">
    <source>
        <dbReference type="Proteomes" id="UP001159641"/>
    </source>
</evidence>
<dbReference type="Proteomes" id="UP001159641">
    <property type="component" value="Unassembled WGS sequence"/>
</dbReference>
<proteinExistence type="predicted"/>
<dbReference type="AlphaFoldDB" id="A0AB34GVR1"/>
<gene>
    <name evidence="2" type="ORF">J1605_010033</name>
</gene>
<protein>
    <submittedName>
        <fullName evidence="2">Uncharacterized protein</fullName>
    </submittedName>
</protein>
<reference evidence="2 3" key="1">
    <citation type="submission" date="2022-11" db="EMBL/GenBank/DDBJ databases">
        <title>Whole genome sequence of Eschrichtius robustus ER-17-0199.</title>
        <authorList>
            <person name="Bruniche-Olsen A."/>
            <person name="Black A.N."/>
            <person name="Fields C.J."/>
            <person name="Walden K."/>
            <person name="Dewoody J.A."/>
        </authorList>
    </citation>
    <scope>NUCLEOTIDE SEQUENCE [LARGE SCALE GENOMIC DNA]</scope>
    <source>
        <strain evidence="2">ER-17-0199</strain>
        <tissue evidence="2">Blubber</tissue>
    </source>
</reference>
<organism evidence="2 3">
    <name type="scientific">Eschrichtius robustus</name>
    <name type="common">California gray whale</name>
    <name type="synonym">Eschrichtius gibbosus</name>
    <dbReference type="NCBI Taxonomy" id="9764"/>
    <lineage>
        <taxon>Eukaryota</taxon>
        <taxon>Metazoa</taxon>
        <taxon>Chordata</taxon>
        <taxon>Craniata</taxon>
        <taxon>Vertebrata</taxon>
        <taxon>Euteleostomi</taxon>
        <taxon>Mammalia</taxon>
        <taxon>Eutheria</taxon>
        <taxon>Laurasiatheria</taxon>
        <taxon>Artiodactyla</taxon>
        <taxon>Whippomorpha</taxon>
        <taxon>Cetacea</taxon>
        <taxon>Mysticeti</taxon>
        <taxon>Eschrichtiidae</taxon>
        <taxon>Eschrichtius</taxon>
    </lineage>
</organism>
<evidence type="ECO:0000256" key="1">
    <source>
        <dbReference type="SAM" id="MobiDB-lite"/>
    </source>
</evidence>
<evidence type="ECO:0000313" key="2">
    <source>
        <dbReference type="EMBL" id="KAJ8782509.1"/>
    </source>
</evidence>